<dbReference type="RefSeq" id="WP_033718752.1">
    <property type="nucleotide sequence ID" value="NZ_NSEY01000028.1"/>
</dbReference>
<comment type="caution">
    <text evidence="2">The sequence shown here is derived from an EMBL/GenBank/DDBJ whole genome shotgun (WGS) entry which is preliminary data.</text>
</comment>
<gene>
    <name evidence="2" type="ORF">CKJ66_03965</name>
</gene>
<dbReference type="NCBIfam" id="TIGR00778">
    <property type="entry name" value="ahpD_dom"/>
    <property type="match status" value="1"/>
</dbReference>
<dbReference type="SUPFAM" id="SSF69118">
    <property type="entry name" value="AhpD-like"/>
    <property type="match status" value="1"/>
</dbReference>
<dbReference type="Pfam" id="PF02627">
    <property type="entry name" value="CMD"/>
    <property type="match status" value="1"/>
</dbReference>
<dbReference type="Proteomes" id="UP000217768">
    <property type="component" value="Unassembled WGS sequence"/>
</dbReference>
<evidence type="ECO:0000313" key="2">
    <source>
        <dbReference type="EMBL" id="PBA28008.1"/>
    </source>
</evidence>
<dbReference type="InterPro" id="IPR003779">
    <property type="entry name" value="CMD-like"/>
</dbReference>
<dbReference type="PANTHER" id="PTHR35446:SF3">
    <property type="entry name" value="CMD DOMAIN-CONTAINING PROTEIN"/>
    <property type="match status" value="1"/>
</dbReference>
<dbReference type="PANTHER" id="PTHR35446">
    <property type="entry name" value="SI:CH211-175M2.5"/>
    <property type="match status" value="1"/>
</dbReference>
<dbReference type="EMBL" id="NSFD01000004">
    <property type="protein sequence ID" value="PBA28008.1"/>
    <property type="molecule type" value="Genomic_DNA"/>
</dbReference>
<sequence>MNITPVDPATTDPDQREARAALTANWGQVPNLGAVLALSLPLTKAVLSFDGALSKGSFRGGIAEQLAIAVSQENRCSYCLAAHTATAGAYRVSAEDTADARIARASDPKTAAALRFAQLVVRTRGHVDQADISAARDAGWEDADIIEIVGHVIATTLTNYLHHISEVPVDFPAVDFASDEVSV</sequence>
<dbReference type="InterPro" id="IPR029032">
    <property type="entry name" value="AhpD-like"/>
</dbReference>
<dbReference type="InterPro" id="IPR004675">
    <property type="entry name" value="AhpD_core"/>
</dbReference>
<feature type="domain" description="Carboxymuconolactone decarboxylase-like" evidence="1">
    <location>
        <begin position="63"/>
        <end position="118"/>
    </location>
</feature>
<protein>
    <recommendedName>
        <fullName evidence="1">Carboxymuconolactone decarboxylase-like domain-containing protein</fullName>
    </recommendedName>
</protein>
<dbReference type="AlphaFoldDB" id="A0A2A2ZNK3"/>
<dbReference type="GO" id="GO:0051920">
    <property type="term" value="F:peroxiredoxin activity"/>
    <property type="evidence" value="ECO:0007669"/>
    <property type="project" value="InterPro"/>
</dbReference>
<dbReference type="Gene3D" id="1.20.1290.10">
    <property type="entry name" value="AhpD-like"/>
    <property type="match status" value="1"/>
</dbReference>
<evidence type="ECO:0000259" key="1">
    <source>
        <dbReference type="Pfam" id="PF02627"/>
    </source>
</evidence>
<evidence type="ECO:0000313" key="3">
    <source>
        <dbReference type="Proteomes" id="UP000217768"/>
    </source>
</evidence>
<organism evidence="2 3">
    <name type="scientific">Mycobacterium avium</name>
    <dbReference type="NCBI Taxonomy" id="1764"/>
    <lineage>
        <taxon>Bacteria</taxon>
        <taxon>Bacillati</taxon>
        <taxon>Actinomycetota</taxon>
        <taxon>Actinomycetes</taxon>
        <taxon>Mycobacteriales</taxon>
        <taxon>Mycobacteriaceae</taxon>
        <taxon>Mycobacterium</taxon>
        <taxon>Mycobacterium avium complex (MAC)</taxon>
    </lineage>
</organism>
<name>A0A2A2ZNK3_MYCAV</name>
<proteinExistence type="predicted"/>
<reference evidence="2 3" key="1">
    <citation type="submission" date="2017-08" db="EMBL/GenBank/DDBJ databases">
        <title>Phylogenetic analysis of Mycobacterium avium complex whole genomes.</title>
        <authorList>
            <person name="Caverly L.J."/>
            <person name="Spilker T."/>
            <person name="Lipuma J."/>
        </authorList>
    </citation>
    <scope>NUCLEOTIDE SEQUENCE [LARGE SCALE GENOMIC DNA]</scope>
    <source>
        <strain evidence="2 3">FLAC0165</strain>
    </source>
</reference>
<accession>A0A2A2ZNK3</accession>